<feature type="domain" description="Sulfatase N-terminal" evidence="2">
    <location>
        <begin position="266"/>
        <end position="543"/>
    </location>
</feature>
<evidence type="ECO:0000259" key="2">
    <source>
        <dbReference type="Pfam" id="PF00884"/>
    </source>
</evidence>
<dbReference type="InterPro" id="IPR017850">
    <property type="entry name" value="Alkaline_phosphatase_core_sf"/>
</dbReference>
<dbReference type="Proteomes" id="UP000030661">
    <property type="component" value="Unassembled WGS sequence"/>
</dbReference>
<dbReference type="PANTHER" id="PTHR43751">
    <property type="entry name" value="SULFATASE"/>
    <property type="match status" value="1"/>
</dbReference>
<organism evidence="4 5">
    <name type="scientific">Vecturithrix granuli</name>
    <dbReference type="NCBI Taxonomy" id="1499967"/>
    <lineage>
        <taxon>Bacteria</taxon>
        <taxon>Candidatus Moduliflexota</taxon>
        <taxon>Candidatus Vecturitrichia</taxon>
        <taxon>Candidatus Vecturitrichales</taxon>
        <taxon>Candidatus Vecturitrichaceae</taxon>
        <taxon>Candidatus Vecturithrix</taxon>
    </lineage>
</organism>
<dbReference type="HOGENOM" id="CLU_030247_1_0_0"/>
<dbReference type="SUPFAM" id="SSF53649">
    <property type="entry name" value="Alkaline phosphatase-like"/>
    <property type="match status" value="1"/>
</dbReference>
<feature type="domain" description="Inner membrane protein YejM N-terminal" evidence="3">
    <location>
        <begin position="19"/>
        <end position="257"/>
    </location>
</feature>
<feature type="transmembrane region" description="Helical" evidence="1">
    <location>
        <begin position="51"/>
        <end position="76"/>
    </location>
</feature>
<gene>
    <name evidence="4" type="ORF">U27_04189</name>
</gene>
<evidence type="ECO:0000259" key="3">
    <source>
        <dbReference type="Pfam" id="PF11893"/>
    </source>
</evidence>
<accession>A0A081BY19</accession>
<evidence type="ECO:0000256" key="1">
    <source>
        <dbReference type="SAM" id="Phobius"/>
    </source>
</evidence>
<name>A0A081BY19_VECG1</name>
<dbReference type="InterPro" id="IPR012159">
    <property type="entry name" value="YejM-like"/>
</dbReference>
<reference evidence="4 5" key="1">
    <citation type="journal article" date="2015" name="PeerJ">
        <title>First genomic representation of candidate bacterial phylum KSB3 points to enhanced environmental sensing as a trigger of wastewater bulking.</title>
        <authorList>
            <person name="Sekiguchi Y."/>
            <person name="Ohashi A."/>
            <person name="Parks D.H."/>
            <person name="Yamauchi T."/>
            <person name="Tyson G.W."/>
            <person name="Hugenholtz P."/>
        </authorList>
    </citation>
    <scope>NUCLEOTIDE SEQUENCE [LARGE SCALE GENOMIC DNA]</scope>
</reference>
<proteinExistence type="predicted"/>
<dbReference type="STRING" id="1499967.U27_04189"/>
<keyword evidence="1 4" id="KW-0812">Transmembrane</keyword>
<keyword evidence="5" id="KW-1185">Reference proteome</keyword>
<evidence type="ECO:0000313" key="4">
    <source>
        <dbReference type="EMBL" id="GAK57224.1"/>
    </source>
</evidence>
<dbReference type="InterPro" id="IPR000917">
    <property type="entry name" value="Sulfatase_N"/>
</dbReference>
<dbReference type="Pfam" id="PF11893">
    <property type="entry name" value="DUF3413"/>
    <property type="match status" value="1"/>
</dbReference>
<protein>
    <submittedName>
        <fullName evidence="4">Putative sulfatase, transmembrane protein</fullName>
    </submittedName>
</protein>
<dbReference type="Pfam" id="PF00884">
    <property type="entry name" value="Sulfatase"/>
    <property type="match status" value="1"/>
</dbReference>
<keyword evidence="1" id="KW-1133">Transmembrane helix</keyword>
<feature type="transmembrane region" description="Helical" evidence="1">
    <location>
        <begin position="83"/>
        <end position="110"/>
    </location>
</feature>
<dbReference type="AlphaFoldDB" id="A0A081BY19"/>
<dbReference type="PANTHER" id="PTHR43751:SF3">
    <property type="entry name" value="SULFATASE N-TERMINAL DOMAIN-CONTAINING PROTEIN"/>
    <property type="match status" value="1"/>
</dbReference>
<dbReference type="EMBL" id="DF820465">
    <property type="protein sequence ID" value="GAK57224.1"/>
    <property type="molecule type" value="Genomic_DNA"/>
</dbReference>
<feature type="transmembrane region" description="Helical" evidence="1">
    <location>
        <begin position="181"/>
        <end position="200"/>
    </location>
</feature>
<feature type="transmembrane region" description="Helical" evidence="1">
    <location>
        <begin position="130"/>
        <end position="160"/>
    </location>
</feature>
<dbReference type="Gene3D" id="3.40.720.10">
    <property type="entry name" value="Alkaline Phosphatase, subunit A"/>
    <property type="match status" value="1"/>
</dbReference>
<dbReference type="CDD" id="cd16148">
    <property type="entry name" value="sulfatase_like"/>
    <property type="match status" value="1"/>
</dbReference>
<keyword evidence="1" id="KW-0472">Membrane</keyword>
<evidence type="ECO:0000313" key="5">
    <source>
        <dbReference type="Proteomes" id="UP000030661"/>
    </source>
</evidence>
<dbReference type="InterPro" id="IPR024588">
    <property type="entry name" value="YejM_N"/>
</dbReference>
<dbReference type="eggNOG" id="COG3083">
    <property type="taxonomic scope" value="Bacteria"/>
</dbReference>
<feature type="transmembrane region" description="Helical" evidence="1">
    <location>
        <begin position="20"/>
        <end position="39"/>
    </location>
</feature>
<dbReference type="InterPro" id="IPR052701">
    <property type="entry name" value="GAG_Ulvan_Degrading_Sulfatases"/>
</dbReference>
<dbReference type="PIRSF" id="PIRSF004950">
    <property type="entry name" value="Mmb_sulf_HI0842"/>
    <property type="match status" value="1"/>
</dbReference>
<sequence>MKRQIMKQASARRRIFFSLFWFLSINAFVTILIGYQYIIHAAGVERTADYIYLHLALCSNFFLIYLVLALALLPIFWALPRKLLFILVTIPMILVVHLLTFVDTTLFRIFKFHLNSMVLNLFLTEGAWDSVHLGATTIITIVGIVGIMILFELILLRICYRRSAQFPTMPSRRNRPSWRTLLMALIIIVILADKLTYATADLYNRQEITRHRAVFPLYYGFTMKRFLRKYFRVELDREEELNLTTQTSPLNYPTGSLERQPLDQYPNMIWIIVDAWRSNMLNAEVSPHIWEFSKKALVFNNHYSGGNASRFGIFSLLFGVYSYYWHQFLGARQSSAFIDELLDLGYDFQIVSSTRLTYPEFRKTAFIKIPEAIDDRRDGARADTRDPQTAQHFLDWLASRENSAPFFSFIYFDAPHGPYSYTREFEKFTPSKKTANYVTVGKNDMTPLKNSYKNAILFDDALVGKILAYLEEHNFLDNTVVLITADHGEEFYESGFLGHTSAFSKEQTKVPLILYVPGQKHEEIQRLTSHLDVVPTMLSLLGYTSEPDVYAHGHSLFRQRAHPFIVSCGWADCAIIDESHTIVFSTETYNALFFEVRDQQYQLVANYRPILNEKYHQILEVFDGFRQFNK</sequence>